<dbReference type="InterPro" id="IPR010846">
    <property type="entry name" value="AmiA-like"/>
</dbReference>
<name>I7A164_MELRP</name>
<dbReference type="Gene3D" id="1.10.3670.10">
    <property type="entry name" value="Putative xylanase like domain"/>
    <property type="match status" value="1"/>
</dbReference>
<keyword evidence="1" id="KW-0449">Lipoprotein</keyword>
<gene>
    <name evidence="1" type="ordered locus">MROS_1699</name>
</gene>
<dbReference type="Pfam" id="PF07313">
    <property type="entry name" value="AmiA-like"/>
    <property type="match status" value="1"/>
</dbReference>
<dbReference type="Gene3D" id="2.30.260.10">
    <property type="entry name" value="putative xylanase like domain"/>
    <property type="match status" value="1"/>
</dbReference>
<accession>I7A164</accession>
<dbReference type="Proteomes" id="UP000009011">
    <property type="component" value="Chromosome"/>
</dbReference>
<proteinExistence type="predicted"/>
<dbReference type="HOGENOM" id="CLU_065574_0_1_10"/>
<evidence type="ECO:0000313" key="1">
    <source>
        <dbReference type="EMBL" id="AFN74933.1"/>
    </source>
</evidence>
<dbReference type="EMBL" id="CP003557">
    <property type="protein sequence ID" value="AFN74933.1"/>
    <property type="molecule type" value="Genomic_DNA"/>
</dbReference>
<reference evidence="1 2" key="1">
    <citation type="journal article" date="2013" name="PLoS ONE">
        <title>Genomic analysis of Melioribacter roseus, facultatively anaerobic organotrophic bacterium representing a novel deep lineage within Bacteriodetes/Chlorobi group.</title>
        <authorList>
            <person name="Kadnikov V.V."/>
            <person name="Mardanov A.V."/>
            <person name="Podosokorskaya O.A."/>
            <person name="Gavrilov S.N."/>
            <person name="Kublanov I.V."/>
            <person name="Beletsky A.V."/>
            <person name="Bonch-Osmolovskaya E.A."/>
            <person name="Ravin N.V."/>
        </authorList>
    </citation>
    <scope>NUCLEOTIDE SEQUENCE [LARGE SCALE GENOMIC DNA]</scope>
    <source>
        <strain evidence="2">JCM 17771 / P3M-2</strain>
    </source>
</reference>
<dbReference type="OrthoDB" id="1409585at2"/>
<keyword evidence="2" id="KW-1185">Reference proteome</keyword>
<dbReference type="eggNOG" id="COG0657">
    <property type="taxonomic scope" value="Bacteria"/>
</dbReference>
<dbReference type="AlphaFoldDB" id="I7A164"/>
<protein>
    <submittedName>
        <fullName evidence="1">Lipoprotein</fullName>
    </submittedName>
</protein>
<dbReference type="RefSeq" id="WP_014856367.1">
    <property type="nucleotide sequence ID" value="NC_018178.1"/>
</dbReference>
<dbReference type="InterPro" id="IPR038765">
    <property type="entry name" value="Papain-like_cys_pep_sf"/>
</dbReference>
<organism evidence="1 2">
    <name type="scientific">Melioribacter roseus (strain DSM 23840 / JCM 17771 / VKM B-2668 / P3M-2)</name>
    <dbReference type="NCBI Taxonomy" id="1191523"/>
    <lineage>
        <taxon>Bacteria</taxon>
        <taxon>Pseudomonadati</taxon>
        <taxon>Ignavibacteriota</taxon>
        <taxon>Ignavibacteria</taxon>
        <taxon>Ignavibacteriales</taxon>
        <taxon>Melioribacteraceae</taxon>
        <taxon>Melioribacter</taxon>
    </lineage>
</organism>
<dbReference type="SUPFAM" id="SSF54001">
    <property type="entry name" value="Cysteine proteinases"/>
    <property type="match status" value="1"/>
</dbReference>
<evidence type="ECO:0000313" key="2">
    <source>
        <dbReference type="Proteomes" id="UP000009011"/>
    </source>
</evidence>
<dbReference type="STRING" id="1191523.MROS_1699"/>
<dbReference type="KEGG" id="mro:MROS_1699"/>
<sequence length="284" mass="32438">MNKLNFLLLFLLLIIITFITNAQVYSPEDVAICRNKLELAYKNNLRSEPINKIIEQIGLSFIGADYKAHTLEETEDESLIINLKGLDCYTFVEATVALARCIKNNDTSFNAFLKEIENLRYRNGDMKGYASRLHYFSDWIYEMQKRGIGKDITEEIGGIPYNKKINFMSSHTKSYKQLADNRKLTDSIALIENEISSRKYYYIPQKMIRRIESKLLSGDIIGITTNIPGLDISHTGIAVKGRDGRIHLLHAPDVGKKVEITKLPLAEYIESHSKQTGIMVLRIN</sequence>